<protein>
    <submittedName>
        <fullName evidence="2">Uncharacterized protein</fullName>
    </submittedName>
</protein>
<keyword evidence="1" id="KW-0812">Transmembrane</keyword>
<dbReference type="AlphaFoldDB" id="A0A9J6BA12"/>
<dbReference type="EMBL" id="JADBJN010000004">
    <property type="protein sequence ID" value="KAG5666546.1"/>
    <property type="molecule type" value="Genomic_DNA"/>
</dbReference>
<feature type="transmembrane region" description="Helical" evidence="1">
    <location>
        <begin position="20"/>
        <end position="39"/>
    </location>
</feature>
<accession>A0A9J6BA12</accession>
<proteinExistence type="predicted"/>
<name>A0A9J6BA12_POLVA</name>
<evidence type="ECO:0000313" key="2">
    <source>
        <dbReference type="EMBL" id="KAG5666546.1"/>
    </source>
</evidence>
<evidence type="ECO:0000313" key="3">
    <source>
        <dbReference type="Proteomes" id="UP001107558"/>
    </source>
</evidence>
<keyword evidence="1" id="KW-1133">Transmembrane helix</keyword>
<sequence length="110" mass="13141">MGLKVNLFMAFFAVLGFYNLPSFFFFLIYFCLMILYNYWKNWQFLSKFPGGKKISLSGIFLNSPNEFYDYVEKLWNNYGKDKFVLWIGFERIVAVSKLDDIKVSKNIKIH</sequence>
<evidence type="ECO:0000256" key="1">
    <source>
        <dbReference type="SAM" id="Phobius"/>
    </source>
</evidence>
<keyword evidence="3" id="KW-1185">Reference proteome</keyword>
<comment type="caution">
    <text evidence="2">The sequence shown here is derived from an EMBL/GenBank/DDBJ whole genome shotgun (WGS) entry which is preliminary data.</text>
</comment>
<dbReference type="Proteomes" id="UP001107558">
    <property type="component" value="Chromosome 4"/>
</dbReference>
<gene>
    <name evidence="2" type="ORF">PVAND_014564</name>
</gene>
<keyword evidence="1" id="KW-0472">Membrane</keyword>
<organism evidence="2 3">
    <name type="scientific">Polypedilum vanderplanki</name>
    <name type="common">Sleeping chironomid midge</name>
    <dbReference type="NCBI Taxonomy" id="319348"/>
    <lineage>
        <taxon>Eukaryota</taxon>
        <taxon>Metazoa</taxon>
        <taxon>Ecdysozoa</taxon>
        <taxon>Arthropoda</taxon>
        <taxon>Hexapoda</taxon>
        <taxon>Insecta</taxon>
        <taxon>Pterygota</taxon>
        <taxon>Neoptera</taxon>
        <taxon>Endopterygota</taxon>
        <taxon>Diptera</taxon>
        <taxon>Nematocera</taxon>
        <taxon>Chironomoidea</taxon>
        <taxon>Chironomidae</taxon>
        <taxon>Chironominae</taxon>
        <taxon>Polypedilum</taxon>
        <taxon>Polypedilum</taxon>
    </lineage>
</organism>
<reference evidence="2" key="1">
    <citation type="submission" date="2021-03" db="EMBL/GenBank/DDBJ databases">
        <title>Chromosome level genome of the anhydrobiotic midge Polypedilum vanderplanki.</title>
        <authorList>
            <person name="Yoshida Y."/>
            <person name="Kikawada T."/>
            <person name="Gusev O."/>
        </authorList>
    </citation>
    <scope>NUCLEOTIDE SEQUENCE</scope>
    <source>
        <strain evidence="2">NIAS01</strain>
        <tissue evidence="2">Whole body or cell culture</tissue>
    </source>
</reference>